<dbReference type="AlphaFoldDB" id="A0A371G7R9"/>
<feature type="non-terminal residue" evidence="9">
    <location>
        <position position="1"/>
    </location>
</feature>
<dbReference type="InterPro" id="IPR025287">
    <property type="entry name" value="WAK_GUB"/>
</dbReference>
<dbReference type="STRING" id="157652.A0A371G7R9"/>
<evidence type="ECO:0000256" key="3">
    <source>
        <dbReference type="ARBA" id="ARBA00022729"/>
    </source>
</evidence>
<evidence type="ECO:0000256" key="5">
    <source>
        <dbReference type="ARBA" id="ARBA00047899"/>
    </source>
</evidence>
<feature type="domain" description="Wall-associated receptor kinase C-terminal" evidence="8">
    <location>
        <begin position="184"/>
        <end position="250"/>
    </location>
</feature>
<comment type="catalytic activity">
    <reaction evidence="5">
        <text>L-threonyl-[protein] + ATP = O-phospho-L-threonyl-[protein] + ADP + H(+)</text>
        <dbReference type="Rhea" id="RHEA:46608"/>
        <dbReference type="Rhea" id="RHEA-COMP:11060"/>
        <dbReference type="Rhea" id="RHEA-COMP:11605"/>
        <dbReference type="ChEBI" id="CHEBI:15378"/>
        <dbReference type="ChEBI" id="CHEBI:30013"/>
        <dbReference type="ChEBI" id="CHEBI:30616"/>
        <dbReference type="ChEBI" id="CHEBI:61977"/>
        <dbReference type="ChEBI" id="CHEBI:456216"/>
        <dbReference type="EC" id="2.7.11.1"/>
    </reaction>
</comment>
<dbReference type="PANTHER" id="PTHR33138">
    <property type="entry name" value="OS01G0690200 PROTEIN"/>
    <property type="match status" value="1"/>
</dbReference>
<evidence type="ECO:0000256" key="2">
    <source>
        <dbReference type="ARBA" id="ARBA00012513"/>
    </source>
</evidence>
<evidence type="ECO:0000256" key="1">
    <source>
        <dbReference type="ARBA" id="ARBA00004167"/>
    </source>
</evidence>
<comment type="catalytic activity">
    <reaction evidence="6">
        <text>L-seryl-[protein] + ATP = O-phospho-L-seryl-[protein] + ADP + H(+)</text>
        <dbReference type="Rhea" id="RHEA:17989"/>
        <dbReference type="Rhea" id="RHEA-COMP:9863"/>
        <dbReference type="Rhea" id="RHEA-COMP:11604"/>
        <dbReference type="ChEBI" id="CHEBI:15378"/>
        <dbReference type="ChEBI" id="CHEBI:29999"/>
        <dbReference type="ChEBI" id="CHEBI:30616"/>
        <dbReference type="ChEBI" id="CHEBI:83421"/>
        <dbReference type="ChEBI" id="CHEBI:456216"/>
        <dbReference type="EC" id="2.7.11.1"/>
    </reaction>
</comment>
<dbReference type="InterPro" id="IPR032872">
    <property type="entry name" value="WAK_assoc_C"/>
</dbReference>
<proteinExistence type="predicted"/>
<feature type="domain" description="Wall-associated receptor kinase galacturonan-binding" evidence="7">
    <location>
        <begin position="48"/>
        <end position="113"/>
    </location>
</feature>
<dbReference type="GO" id="GO:0030247">
    <property type="term" value="F:polysaccharide binding"/>
    <property type="evidence" value="ECO:0007669"/>
    <property type="project" value="InterPro"/>
</dbReference>
<evidence type="ECO:0000259" key="8">
    <source>
        <dbReference type="Pfam" id="PF14380"/>
    </source>
</evidence>
<dbReference type="GO" id="GO:0004674">
    <property type="term" value="F:protein serine/threonine kinase activity"/>
    <property type="evidence" value="ECO:0007669"/>
    <property type="project" value="UniProtKB-EC"/>
</dbReference>
<keyword evidence="3" id="KW-0732">Signal</keyword>
<comment type="caution">
    <text evidence="9">The sequence shown here is derived from an EMBL/GenBank/DDBJ whole genome shotgun (WGS) entry which is preliminary data.</text>
</comment>
<dbReference type="EC" id="2.7.11.1" evidence="2"/>
<dbReference type="GO" id="GO:0016020">
    <property type="term" value="C:membrane"/>
    <property type="evidence" value="ECO:0007669"/>
    <property type="project" value="UniProtKB-SubCell"/>
</dbReference>
<evidence type="ECO:0000313" key="9">
    <source>
        <dbReference type="EMBL" id="RDX86403.1"/>
    </source>
</evidence>
<accession>A0A371G7R9</accession>
<dbReference type="Pfam" id="PF14380">
    <property type="entry name" value="WAK_assoc"/>
    <property type="match status" value="1"/>
</dbReference>
<gene>
    <name evidence="9" type="primary">LRK10L-2.8</name>
    <name evidence="9" type="ORF">CR513_32267</name>
</gene>
<keyword evidence="4" id="KW-0325">Glycoprotein</keyword>
<reference evidence="9" key="1">
    <citation type="submission" date="2018-05" db="EMBL/GenBank/DDBJ databases">
        <title>Draft genome of Mucuna pruriens seed.</title>
        <authorList>
            <person name="Nnadi N.E."/>
            <person name="Vos R."/>
            <person name="Hasami M.H."/>
            <person name="Devisetty U.K."/>
            <person name="Aguiy J.C."/>
        </authorList>
    </citation>
    <scope>NUCLEOTIDE SEQUENCE [LARGE SCALE GENOMIC DNA]</scope>
    <source>
        <strain evidence="9">JCA_2017</strain>
    </source>
</reference>
<sequence length="330" mass="37480">MGTSSKVRMDEHNDILMLLIILNTMCWLLLTTLPNSHCELPAFDYSVCKKHSYKCGNVSDISYPFWGQKRPPQCGGGDIFQLKCHDDSTSLVIGSQNYTVKEINITAQTMKLVPTDLALHVCSLLSEDTYLNPRLFRYSPSVQNITIFYDCTRIPYFPYGHFTCGDALSYFSLQYDRLFIDYPTLRRCKRSLHVQADAQLKYDSDRAFTNFLNEGFEVNYNVSQDCTRCLGSEGHCWSDGIEKHLVSCYYCPNGSLHCSPSKASTSSTSPLFFNFPPLINIIAISSSYLIITHACSFIYATIEHEASLYSLHLAIQVLNLAKTFWVDLKN</sequence>
<dbReference type="PANTHER" id="PTHR33138:SF74">
    <property type="entry name" value="WALL-ASSOCIATED RECEPTOR KINASE, GALACTURONAN-BINDING DOMAIN-CONTAINING PROTEIN-RELATED"/>
    <property type="match status" value="1"/>
</dbReference>
<dbReference type="Proteomes" id="UP000257109">
    <property type="component" value="Unassembled WGS sequence"/>
</dbReference>
<dbReference type="EMBL" id="QJKJ01006527">
    <property type="protein sequence ID" value="RDX86403.1"/>
    <property type="molecule type" value="Genomic_DNA"/>
</dbReference>
<organism evidence="9 10">
    <name type="scientific">Mucuna pruriens</name>
    <name type="common">Velvet bean</name>
    <name type="synonym">Dolichos pruriens</name>
    <dbReference type="NCBI Taxonomy" id="157652"/>
    <lineage>
        <taxon>Eukaryota</taxon>
        <taxon>Viridiplantae</taxon>
        <taxon>Streptophyta</taxon>
        <taxon>Embryophyta</taxon>
        <taxon>Tracheophyta</taxon>
        <taxon>Spermatophyta</taxon>
        <taxon>Magnoliopsida</taxon>
        <taxon>eudicotyledons</taxon>
        <taxon>Gunneridae</taxon>
        <taxon>Pentapetalae</taxon>
        <taxon>rosids</taxon>
        <taxon>fabids</taxon>
        <taxon>Fabales</taxon>
        <taxon>Fabaceae</taxon>
        <taxon>Papilionoideae</taxon>
        <taxon>50 kb inversion clade</taxon>
        <taxon>NPAAA clade</taxon>
        <taxon>indigoferoid/millettioid clade</taxon>
        <taxon>Phaseoleae</taxon>
        <taxon>Mucuna</taxon>
    </lineage>
</organism>
<evidence type="ECO:0000256" key="4">
    <source>
        <dbReference type="ARBA" id="ARBA00023180"/>
    </source>
</evidence>
<keyword evidence="10" id="KW-1185">Reference proteome</keyword>
<evidence type="ECO:0000256" key="6">
    <source>
        <dbReference type="ARBA" id="ARBA00048679"/>
    </source>
</evidence>
<dbReference type="OrthoDB" id="4062651at2759"/>
<comment type="subcellular location">
    <subcellularLocation>
        <location evidence="1">Membrane</location>
        <topology evidence="1">Single-pass membrane protein</topology>
    </subcellularLocation>
</comment>
<evidence type="ECO:0000313" key="10">
    <source>
        <dbReference type="Proteomes" id="UP000257109"/>
    </source>
</evidence>
<evidence type="ECO:0000259" key="7">
    <source>
        <dbReference type="Pfam" id="PF13947"/>
    </source>
</evidence>
<protein>
    <recommendedName>
        <fullName evidence="2">non-specific serine/threonine protein kinase</fullName>
        <ecNumber evidence="2">2.7.11.1</ecNumber>
    </recommendedName>
</protein>
<name>A0A371G7R9_MUCPR</name>
<dbReference type="Pfam" id="PF13947">
    <property type="entry name" value="GUB_WAK_bind"/>
    <property type="match status" value="1"/>
</dbReference>